<dbReference type="EMBL" id="WPIN01000008">
    <property type="protein sequence ID" value="MVM32866.1"/>
    <property type="molecule type" value="Genomic_DNA"/>
</dbReference>
<keyword evidence="2" id="KW-1185">Reference proteome</keyword>
<dbReference type="AlphaFoldDB" id="A0A7K1SGZ5"/>
<reference evidence="1 2" key="1">
    <citation type="submission" date="2019-12" db="EMBL/GenBank/DDBJ databases">
        <title>Spirosoma sp. HMF4905 genome sequencing and assembly.</title>
        <authorList>
            <person name="Kang H."/>
            <person name="Cha I."/>
            <person name="Kim H."/>
            <person name="Joh K."/>
        </authorList>
    </citation>
    <scope>NUCLEOTIDE SEQUENCE [LARGE SCALE GENOMIC DNA]</scope>
    <source>
        <strain evidence="1 2">HMF4905</strain>
    </source>
</reference>
<evidence type="ECO:0000313" key="2">
    <source>
        <dbReference type="Proteomes" id="UP000436006"/>
    </source>
</evidence>
<evidence type="ECO:0000313" key="1">
    <source>
        <dbReference type="EMBL" id="MVM32866.1"/>
    </source>
</evidence>
<accession>A0A7K1SGZ5</accession>
<sequence length="78" mass="8972">MKKIYEGLTKRFRNAYFHRIPYKMRNAVKAKFCEEFSISEDTFGHKLSGGNSTTMTETECEWMEAVNPMEPAKAAAQS</sequence>
<name>A0A7K1SGZ5_9BACT</name>
<protein>
    <submittedName>
        <fullName evidence="1">Uncharacterized protein</fullName>
    </submittedName>
</protein>
<proteinExistence type="predicted"/>
<organism evidence="1 2">
    <name type="scientific">Spirosoma arboris</name>
    <dbReference type="NCBI Taxonomy" id="2682092"/>
    <lineage>
        <taxon>Bacteria</taxon>
        <taxon>Pseudomonadati</taxon>
        <taxon>Bacteroidota</taxon>
        <taxon>Cytophagia</taxon>
        <taxon>Cytophagales</taxon>
        <taxon>Cytophagaceae</taxon>
        <taxon>Spirosoma</taxon>
    </lineage>
</organism>
<dbReference type="Proteomes" id="UP000436006">
    <property type="component" value="Unassembled WGS sequence"/>
</dbReference>
<dbReference type="RefSeq" id="WP_157587569.1">
    <property type="nucleotide sequence ID" value="NZ_WPIN01000008.1"/>
</dbReference>
<comment type="caution">
    <text evidence="1">The sequence shown here is derived from an EMBL/GenBank/DDBJ whole genome shotgun (WGS) entry which is preliminary data.</text>
</comment>
<gene>
    <name evidence="1" type="ORF">GO755_22695</name>
</gene>